<dbReference type="PANTHER" id="PTHR47751">
    <property type="entry name" value="SUPERFAMILY HYDROLASE, PUTATIVE (AFU_ORTHOLOGUE AFUA_2G16580)-RELATED"/>
    <property type="match status" value="1"/>
</dbReference>
<dbReference type="Pfam" id="PF12146">
    <property type="entry name" value="Hydrolase_4"/>
    <property type="match status" value="1"/>
</dbReference>
<dbReference type="PANTHER" id="PTHR47751:SF1">
    <property type="entry name" value="SUPERFAMILY HYDROLASE, PUTATIVE (AFU_ORTHOLOGUE AFUA_2G16580)-RELATED"/>
    <property type="match status" value="1"/>
</dbReference>
<dbReference type="InterPro" id="IPR022742">
    <property type="entry name" value="Hydrolase_4"/>
</dbReference>
<dbReference type="EMBL" id="JSUM01000013">
    <property type="protein sequence ID" value="KGQ70144.1"/>
    <property type="molecule type" value="Genomic_DNA"/>
</dbReference>
<dbReference type="Gene3D" id="3.40.50.1820">
    <property type="entry name" value="alpha/beta hydrolase"/>
    <property type="match status" value="1"/>
</dbReference>
<name>A0A0A3B9A2_9PAST</name>
<protein>
    <recommendedName>
        <fullName evidence="1">Serine aminopeptidase S33 domain-containing protein</fullName>
    </recommendedName>
</protein>
<gene>
    <name evidence="2" type="ORF">OA57_08210</name>
</gene>
<comment type="caution">
    <text evidence="2">The sequence shown here is derived from an EMBL/GenBank/DDBJ whole genome shotgun (WGS) entry which is preliminary data.</text>
</comment>
<dbReference type="Proteomes" id="UP000030380">
    <property type="component" value="Unassembled WGS sequence"/>
</dbReference>
<dbReference type="InterPro" id="IPR029058">
    <property type="entry name" value="AB_hydrolase_fold"/>
</dbReference>
<dbReference type="SUPFAM" id="SSF53474">
    <property type="entry name" value="alpha/beta-Hydrolases"/>
    <property type="match status" value="1"/>
</dbReference>
<dbReference type="STRING" id="505317.OA57_08210"/>
<keyword evidence="3" id="KW-1185">Reference proteome</keyword>
<evidence type="ECO:0000313" key="3">
    <source>
        <dbReference type="Proteomes" id="UP000030380"/>
    </source>
</evidence>
<evidence type="ECO:0000259" key="1">
    <source>
        <dbReference type="Pfam" id="PF12146"/>
    </source>
</evidence>
<dbReference type="AlphaFoldDB" id="A0A0A3B9A2"/>
<dbReference type="Gene3D" id="1.10.10.800">
    <property type="match status" value="1"/>
</dbReference>
<accession>A0A0A3B9A2</accession>
<reference evidence="2 3" key="1">
    <citation type="submission" date="2014-11" db="EMBL/GenBank/DDBJ databases">
        <title>Draft genome sequence of Chelonobacter oris 1662T, associated with respiratory disease in Hermann's Tortoises.</title>
        <authorList>
            <person name="Kudirkiene E."/>
            <person name="Hansen M.J."/>
            <person name="Bojesen A.M."/>
        </authorList>
    </citation>
    <scope>NUCLEOTIDE SEQUENCE [LARGE SCALE GENOMIC DNA]</scope>
    <source>
        <strain evidence="2 3">1662</strain>
    </source>
</reference>
<proteinExistence type="predicted"/>
<feature type="domain" description="Serine aminopeptidase S33" evidence="1">
    <location>
        <begin position="36"/>
        <end position="282"/>
    </location>
</feature>
<organism evidence="2 3">
    <name type="scientific">Chelonobacter oris</name>
    <dbReference type="NCBI Taxonomy" id="505317"/>
    <lineage>
        <taxon>Bacteria</taxon>
        <taxon>Pseudomonadati</taxon>
        <taxon>Pseudomonadota</taxon>
        <taxon>Gammaproteobacteria</taxon>
        <taxon>Pasteurellales</taxon>
        <taxon>Pasteurellaceae</taxon>
        <taxon>Chelonobacter</taxon>
    </lineage>
</organism>
<evidence type="ECO:0000313" key="2">
    <source>
        <dbReference type="EMBL" id="KGQ70144.1"/>
    </source>
</evidence>
<sequence length="302" mass="32852">MAENRQKVHYLNGDIRMAANVYYPDHFDRSKRYPAVIVGHPGGGVKEQASGLYAKLLAQKGYVAIAFDASHQGESGGLPRHLNDPYKRVGDFSATLDYLATLPFVDDERIGVLGICASGGFSANAAINDKRIKALGTVSAFVRYNTAWDGTPMSAAAQAELLSAVAVQRNLEAQGAAVKTIPYLEPVNADTPPDLVAAYEYYLTPRGRYPTAQNQMTMSSLGNLITFDALNSADQLLTQPLLVISGDQSGSLWQSRQVFEQAGSTEKELFLIKGANHMSMYDNLDYVNQAVDKLTVFFGENL</sequence>
<dbReference type="InterPro" id="IPR051411">
    <property type="entry name" value="Polyketide_trans_af380"/>
</dbReference>